<accession>A0ABW9H0U8</accession>
<dbReference type="PANTHER" id="PTHR39560">
    <property type="entry name" value="PROTEIN ADENYLYLTRANSFERASE FIC-RELATED"/>
    <property type="match status" value="1"/>
</dbReference>
<dbReference type="Pfam" id="PF02661">
    <property type="entry name" value="Fic"/>
    <property type="match status" value="1"/>
</dbReference>
<proteinExistence type="predicted"/>
<comment type="catalytic activity">
    <reaction evidence="7">
        <text>L-tyrosyl-[protein] + ATP = O-(5'-adenylyl)-L-tyrosyl-[protein] + diphosphate</text>
        <dbReference type="Rhea" id="RHEA:54288"/>
        <dbReference type="Rhea" id="RHEA-COMP:10136"/>
        <dbReference type="Rhea" id="RHEA-COMP:13846"/>
        <dbReference type="ChEBI" id="CHEBI:30616"/>
        <dbReference type="ChEBI" id="CHEBI:33019"/>
        <dbReference type="ChEBI" id="CHEBI:46858"/>
        <dbReference type="ChEBI" id="CHEBI:83624"/>
        <dbReference type="EC" id="2.7.7.108"/>
    </reaction>
</comment>
<dbReference type="GO" id="GO:0016779">
    <property type="term" value="F:nucleotidyltransferase activity"/>
    <property type="evidence" value="ECO:0007669"/>
    <property type="project" value="UniProtKB-KW"/>
</dbReference>
<dbReference type="InterPro" id="IPR003812">
    <property type="entry name" value="Fido"/>
</dbReference>
<evidence type="ECO:0000256" key="7">
    <source>
        <dbReference type="ARBA" id="ARBA00048696"/>
    </source>
</evidence>
<dbReference type="PANTHER" id="PTHR39560:SF1">
    <property type="entry name" value="PROTEIN ADENYLYLTRANSFERASE FIC-RELATED"/>
    <property type="match status" value="1"/>
</dbReference>
<name>A0ABW9H0U8_9FIRM</name>
<evidence type="ECO:0000256" key="6">
    <source>
        <dbReference type="ARBA" id="ARBA00047939"/>
    </source>
</evidence>
<keyword evidence="10" id="KW-1185">Reference proteome</keyword>
<dbReference type="Proteomes" id="UP001631949">
    <property type="component" value="Unassembled WGS sequence"/>
</dbReference>
<evidence type="ECO:0000256" key="4">
    <source>
        <dbReference type="ARBA" id="ARBA00022840"/>
    </source>
</evidence>
<evidence type="ECO:0000259" key="8">
    <source>
        <dbReference type="PROSITE" id="PS51459"/>
    </source>
</evidence>
<keyword evidence="4" id="KW-0067">ATP-binding</keyword>
<dbReference type="EC" id="2.7.7.108" evidence="5"/>
<dbReference type="Gene3D" id="1.10.3290.10">
    <property type="entry name" value="Fido-like domain"/>
    <property type="match status" value="1"/>
</dbReference>
<gene>
    <name evidence="9" type="primary">fic</name>
    <name evidence="9" type="ORF">ACKQTC_07280</name>
</gene>
<organism evidence="9 10">
    <name type="scientific">Peptococcus simiae</name>
    <dbReference type="NCBI Taxonomy" id="1643805"/>
    <lineage>
        <taxon>Bacteria</taxon>
        <taxon>Bacillati</taxon>
        <taxon>Bacillota</taxon>
        <taxon>Clostridia</taxon>
        <taxon>Eubacteriales</taxon>
        <taxon>Peptococcaceae</taxon>
        <taxon>Peptococcus</taxon>
    </lineage>
</organism>
<dbReference type="InterPro" id="IPR036597">
    <property type="entry name" value="Fido-like_dom_sf"/>
</dbReference>
<dbReference type="SUPFAM" id="SSF140931">
    <property type="entry name" value="Fic-like"/>
    <property type="match status" value="1"/>
</dbReference>
<dbReference type="RefSeq" id="WP_408977782.1">
    <property type="nucleotide sequence ID" value="NZ_JBJUVG010000010.1"/>
</dbReference>
<evidence type="ECO:0000256" key="2">
    <source>
        <dbReference type="ARBA" id="ARBA00022695"/>
    </source>
</evidence>
<dbReference type="NCBIfam" id="NF046029">
    <property type="entry name" value="ProtAdlyltaseNmFic"/>
    <property type="match status" value="1"/>
</dbReference>
<dbReference type="PROSITE" id="PS51459">
    <property type="entry name" value="FIDO"/>
    <property type="match status" value="1"/>
</dbReference>
<feature type="domain" description="Fido" evidence="8">
    <location>
        <begin position="28"/>
        <end position="162"/>
    </location>
</feature>
<evidence type="ECO:0000256" key="3">
    <source>
        <dbReference type="ARBA" id="ARBA00022741"/>
    </source>
</evidence>
<keyword evidence="1" id="KW-0808">Transferase</keyword>
<keyword evidence="2 9" id="KW-0548">Nucleotidyltransferase</keyword>
<sequence length="187" mass="21771">MDHKEELLSKKRSLELWDKGLYRNIEVGTFEGLSAIHKYLFQDVFPFAGQVRTENISKGNFRFAGALFLEANLKIIDTMPDATFEEIIDKYVEMNVAHPFREGNGRSMRIWLDLLLKERLGLCVDWAKVDKDQYLQAMERSPVNSLELYVLLQSALTDKVEDREVYMRGVQASYEYEGLSDIDIYEL</sequence>
<keyword evidence="3" id="KW-0547">Nucleotide-binding</keyword>
<evidence type="ECO:0000313" key="9">
    <source>
        <dbReference type="EMBL" id="MFM9414167.1"/>
    </source>
</evidence>
<dbReference type="EMBL" id="JBJUVG010000010">
    <property type="protein sequence ID" value="MFM9414167.1"/>
    <property type="molecule type" value="Genomic_DNA"/>
</dbReference>
<reference evidence="9 10" key="1">
    <citation type="journal article" date="2016" name="Int. J. Syst. Evol. Microbiol.">
        <title>Peptococcus simiae sp. nov., isolated from rhesus macaque faeces and emended description of the genus Peptococcus.</title>
        <authorList>
            <person name="Shkoporov A.N."/>
            <person name="Efimov B.A."/>
            <person name="Kondova I."/>
            <person name="Ouwerling B."/>
            <person name="Chaplin A.V."/>
            <person name="Shcherbakova V.A."/>
            <person name="Langermans J.A.M."/>
        </authorList>
    </citation>
    <scope>NUCLEOTIDE SEQUENCE [LARGE SCALE GENOMIC DNA]</scope>
    <source>
        <strain evidence="9 10">M108</strain>
    </source>
</reference>
<evidence type="ECO:0000256" key="1">
    <source>
        <dbReference type="ARBA" id="ARBA00022679"/>
    </source>
</evidence>
<evidence type="ECO:0000313" key="10">
    <source>
        <dbReference type="Proteomes" id="UP001631949"/>
    </source>
</evidence>
<protein>
    <recommendedName>
        <fullName evidence="5">protein adenylyltransferase</fullName>
        <ecNumber evidence="5">2.7.7.108</ecNumber>
    </recommendedName>
</protein>
<comment type="catalytic activity">
    <reaction evidence="6">
        <text>L-threonyl-[protein] + ATP = 3-O-(5'-adenylyl)-L-threonyl-[protein] + diphosphate</text>
        <dbReference type="Rhea" id="RHEA:54292"/>
        <dbReference type="Rhea" id="RHEA-COMP:11060"/>
        <dbReference type="Rhea" id="RHEA-COMP:13847"/>
        <dbReference type="ChEBI" id="CHEBI:30013"/>
        <dbReference type="ChEBI" id="CHEBI:30616"/>
        <dbReference type="ChEBI" id="CHEBI:33019"/>
        <dbReference type="ChEBI" id="CHEBI:138113"/>
        <dbReference type="EC" id="2.7.7.108"/>
    </reaction>
</comment>
<comment type="caution">
    <text evidence="9">The sequence shown here is derived from an EMBL/GenBank/DDBJ whole genome shotgun (WGS) entry which is preliminary data.</text>
</comment>
<evidence type="ECO:0000256" key="5">
    <source>
        <dbReference type="ARBA" id="ARBA00034531"/>
    </source>
</evidence>